<comment type="caution">
    <text evidence="1">The sequence shown here is derived from an EMBL/GenBank/DDBJ whole genome shotgun (WGS) entry which is preliminary data.</text>
</comment>
<proteinExistence type="predicted"/>
<keyword evidence="2" id="KW-1185">Reference proteome</keyword>
<name>A0ABQ1GMS0_9GAMM</name>
<evidence type="ECO:0000313" key="1">
    <source>
        <dbReference type="EMBL" id="GGA46581.1"/>
    </source>
</evidence>
<evidence type="ECO:0000313" key="2">
    <source>
        <dbReference type="Proteomes" id="UP000620046"/>
    </source>
</evidence>
<sequence>MGGADSRPPGAQRPIAPEQVRWHLLRHAINGLDLPRSVTNKPGALPDVVVTQLREKAVLDGTESWFEEHPDAKRHHALVDARALREAWLKVNSKERL</sequence>
<protein>
    <submittedName>
        <fullName evidence="1">Uncharacterized protein</fullName>
    </submittedName>
</protein>
<dbReference type="EMBL" id="BMJA01000004">
    <property type="protein sequence ID" value="GGA46581.1"/>
    <property type="molecule type" value="Genomic_DNA"/>
</dbReference>
<dbReference type="InterPro" id="IPR036397">
    <property type="entry name" value="RNaseH_sf"/>
</dbReference>
<organism evidence="1 2">
    <name type="scientific">Dyella nitratireducens</name>
    <dbReference type="NCBI Taxonomy" id="1849580"/>
    <lineage>
        <taxon>Bacteria</taxon>
        <taxon>Pseudomonadati</taxon>
        <taxon>Pseudomonadota</taxon>
        <taxon>Gammaproteobacteria</taxon>
        <taxon>Lysobacterales</taxon>
        <taxon>Rhodanobacteraceae</taxon>
        <taxon>Dyella</taxon>
    </lineage>
</organism>
<dbReference type="Proteomes" id="UP000620046">
    <property type="component" value="Unassembled WGS sequence"/>
</dbReference>
<accession>A0ABQ1GMS0</accession>
<dbReference type="Gene3D" id="3.30.420.10">
    <property type="entry name" value="Ribonuclease H-like superfamily/Ribonuclease H"/>
    <property type="match status" value="1"/>
</dbReference>
<reference evidence="2" key="1">
    <citation type="journal article" date="2019" name="Int. J. Syst. Evol. Microbiol.">
        <title>The Global Catalogue of Microorganisms (GCM) 10K type strain sequencing project: providing services to taxonomists for standard genome sequencing and annotation.</title>
        <authorList>
            <consortium name="The Broad Institute Genomics Platform"/>
            <consortium name="The Broad Institute Genome Sequencing Center for Infectious Disease"/>
            <person name="Wu L."/>
            <person name="Ma J."/>
        </authorList>
    </citation>
    <scope>NUCLEOTIDE SEQUENCE [LARGE SCALE GENOMIC DNA]</scope>
    <source>
        <strain evidence="2">CGMCC 1.15439</strain>
    </source>
</reference>
<gene>
    <name evidence="1" type="ORF">GCM10010981_39660</name>
</gene>